<evidence type="ECO:0000313" key="1">
    <source>
        <dbReference type="EMBL" id="MEA9355431.1"/>
    </source>
</evidence>
<gene>
    <name evidence="1" type="ORF">SHI21_04440</name>
</gene>
<accession>A0ABU5VQW5</accession>
<dbReference type="Proteomes" id="UP001302274">
    <property type="component" value="Unassembled WGS sequence"/>
</dbReference>
<protein>
    <submittedName>
        <fullName evidence="1">Uncharacterized protein</fullName>
    </submittedName>
</protein>
<evidence type="ECO:0000313" key="2">
    <source>
        <dbReference type="Proteomes" id="UP001302274"/>
    </source>
</evidence>
<name>A0ABU5VQW5_9BACT</name>
<dbReference type="EMBL" id="JAYGJQ010000001">
    <property type="protein sequence ID" value="MEA9355431.1"/>
    <property type="molecule type" value="Genomic_DNA"/>
</dbReference>
<dbReference type="RefSeq" id="WP_323574977.1">
    <property type="nucleotide sequence ID" value="NZ_JAYGJQ010000001.1"/>
</dbReference>
<proteinExistence type="predicted"/>
<comment type="caution">
    <text evidence="1">The sequence shown here is derived from an EMBL/GenBank/DDBJ whole genome shotgun (WGS) entry which is preliminary data.</text>
</comment>
<reference evidence="1 2" key="1">
    <citation type="submission" date="2023-11" db="EMBL/GenBank/DDBJ databases">
        <title>A Novel Polar Bacteriovorax (B. antarcticus) Isolated from the Biocrust in Antarctica.</title>
        <authorList>
            <person name="Mun W."/>
            <person name="Choi S.Y."/>
            <person name="Mitchell R.J."/>
        </authorList>
    </citation>
    <scope>NUCLEOTIDE SEQUENCE [LARGE SCALE GENOMIC DNA]</scope>
    <source>
        <strain evidence="1 2">PP10</strain>
    </source>
</reference>
<keyword evidence="2" id="KW-1185">Reference proteome</keyword>
<organism evidence="1 2">
    <name type="scientific">Bacteriovorax antarcticus</name>
    <dbReference type="NCBI Taxonomy" id="3088717"/>
    <lineage>
        <taxon>Bacteria</taxon>
        <taxon>Pseudomonadati</taxon>
        <taxon>Bdellovibrionota</taxon>
        <taxon>Bacteriovoracia</taxon>
        <taxon>Bacteriovoracales</taxon>
        <taxon>Bacteriovoracaceae</taxon>
        <taxon>Bacteriovorax</taxon>
    </lineage>
</organism>
<sequence length="144" mass="16783">MEGSYGSLGLRMKRTYRTNEANELLTLKDFVEHKFMIKDQDELKRIFVKDLKRVLLKENLFDLIQGFFDLETDLGNAFEQLDFEVSLVNFDEFYKNLSPVLMRSLLENANQPDNAEMILKSIKEALRIALEEELVQLEDLGAES</sequence>